<evidence type="ECO:0000256" key="8">
    <source>
        <dbReference type="SAM" id="Phobius"/>
    </source>
</evidence>
<organism evidence="9 10">
    <name type="scientific">Pelobates cultripes</name>
    <name type="common">Western spadefoot toad</name>
    <dbReference type="NCBI Taxonomy" id="61616"/>
    <lineage>
        <taxon>Eukaryota</taxon>
        <taxon>Metazoa</taxon>
        <taxon>Chordata</taxon>
        <taxon>Craniata</taxon>
        <taxon>Vertebrata</taxon>
        <taxon>Euteleostomi</taxon>
        <taxon>Amphibia</taxon>
        <taxon>Batrachia</taxon>
        <taxon>Anura</taxon>
        <taxon>Pelobatoidea</taxon>
        <taxon>Pelobatidae</taxon>
        <taxon>Pelobates</taxon>
    </lineage>
</organism>
<keyword evidence="8" id="KW-1133">Transmembrane helix</keyword>
<evidence type="ECO:0000256" key="4">
    <source>
        <dbReference type="ARBA" id="ARBA00022691"/>
    </source>
</evidence>
<keyword evidence="6" id="KW-0128">Catecholamine metabolism</keyword>
<dbReference type="Gene3D" id="3.40.50.150">
    <property type="entry name" value="Vaccinia Virus protein VP39"/>
    <property type="match status" value="1"/>
</dbReference>
<dbReference type="InterPro" id="IPR029063">
    <property type="entry name" value="SAM-dependent_MTases_sf"/>
</dbReference>
<dbReference type="GO" id="GO:0016206">
    <property type="term" value="F:catechol O-methyltransferase activity"/>
    <property type="evidence" value="ECO:0007669"/>
    <property type="project" value="UniProtKB-EC"/>
</dbReference>
<dbReference type="GO" id="GO:0042424">
    <property type="term" value="P:catecholamine catabolic process"/>
    <property type="evidence" value="ECO:0007669"/>
    <property type="project" value="TreeGrafter"/>
</dbReference>
<keyword evidence="8 9" id="KW-0812">Transmembrane</keyword>
<dbReference type="Pfam" id="PF01596">
    <property type="entry name" value="Methyltransf_3"/>
    <property type="match status" value="1"/>
</dbReference>
<keyword evidence="3" id="KW-0808">Transferase</keyword>
<evidence type="ECO:0000256" key="1">
    <source>
        <dbReference type="ARBA" id="ARBA00012880"/>
    </source>
</evidence>
<dbReference type="PANTHER" id="PTHR43836">
    <property type="entry name" value="CATECHOL O-METHYLTRANSFERASE 1-RELATED"/>
    <property type="match status" value="1"/>
</dbReference>
<name>A0AAD1RQ06_PELCU</name>
<gene>
    <name evidence="9" type="ORF">PECUL_23A043064</name>
</gene>
<evidence type="ECO:0000256" key="5">
    <source>
        <dbReference type="ARBA" id="ARBA00022867"/>
    </source>
</evidence>
<reference evidence="9" key="1">
    <citation type="submission" date="2022-03" db="EMBL/GenBank/DDBJ databases">
        <authorList>
            <person name="Alioto T."/>
            <person name="Alioto T."/>
            <person name="Gomez Garrido J."/>
        </authorList>
    </citation>
    <scope>NUCLEOTIDE SEQUENCE</scope>
</reference>
<evidence type="ECO:0000313" key="10">
    <source>
        <dbReference type="Proteomes" id="UP001295444"/>
    </source>
</evidence>
<dbReference type="EMBL" id="OW240914">
    <property type="protein sequence ID" value="CAH2275954.1"/>
    <property type="molecule type" value="Genomic_DNA"/>
</dbReference>
<dbReference type="SUPFAM" id="SSF53335">
    <property type="entry name" value="S-adenosyl-L-methionine-dependent methyltransferases"/>
    <property type="match status" value="1"/>
</dbReference>
<dbReference type="PROSITE" id="PS51682">
    <property type="entry name" value="SAM_OMT_I"/>
    <property type="match status" value="1"/>
</dbReference>
<proteinExistence type="inferred from homology"/>
<protein>
    <recommendedName>
        <fullName evidence="1">catechol O-methyltransferase</fullName>
        <ecNumber evidence="1">2.1.1.6</ecNumber>
    </recommendedName>
</protein>
<keyword evidence="2" id="KW-0489">Methyltransferase</keyword>
<dbReference type="GO" id="GO:0042417">
    <property type="term" value="P:dopamine metabolic process"/>
    <property type="evidence" value="ECO:0007669"/>
    <property type="project" value="TreeGrafter"/>
</dbReference>
<dbReference type="InterPro" id="IPR002935">
    <property type="entry name" value="SAM_O-MeTrfase"/>
</dbReference>
<dbReference type="GO" id="GO:0032259">
    <property type="term" value="P:methylation"/>
    <property type="evidence" value="ECO:0007669"/>
    <property type="project" value="UniProtKB-KW"/>
</dbReference>
<keyword evidence="5" id="KW-0531">Neurotransmitter degradation</keyword>
<dbReference type="GO" id="GO:0032502">
    <property type="term" value="P:developmental process"/>
    <property type="evidence" value="ECO:0007669"/>
    <property type="project" value="TreeGrafter"/>
</dbReference>
<keyword evidence="8" id="KW-0472">Membrane</keyword>
<evidence type="ECO:0000256" key="3">
    <source>
        <dbReference type="ARBA" id="ARBA00022679"/>
    </source>
</evidence>
<dbReference type="PANTHER" id="PTHR43836:SF3">
    <property type="entry name" value="CATECHOL O-METHYLTRANSFERASE"/>
    <property type="match status" value="1"/>
</dbReference>
<dbReference type="AlphaFoldDB" id="A0AAD1RQ06"/>
<keyword evidence="10" id="KW-1185">Reference proteome</keyword>
<sequence length="257" mass="29132">MIPALMASSSLVLLTGLIVPFCTGMVWILYKYRFWKMDTLVVDVKTQQALRRYVLFESVHGKPDSVLLTFKEYAKQDRQIKGLLFTAEQDIFLADVVKKYNPLTAVALGTQCGYSAIQLLTLLPCNGKLYAVEHDENMAESAEEMILVSGFKNQQFSMLFQHPIDAIHALSNHINENKVDLVLMDHQPDQYLQALQVLEEVGVLHQGTLILANNIEQSAAKEFMDHLQSHLYFEIISSCQGLIAIQCTKTRVFNYND</sequence>
<evidence type="ECO:0000313" key="9">
    <source>
        <dbReference type="EMBL" id="CAH2275954.1"/>
    </source>
</evidence>
<comment type="similarity">
    <text evidence="7">Belongs to the class I-like SAM-binding methyltransferase superfamily. Cation-dependent O-methyltransferase family.</text>
</comment>
<keyword evidence="4" id="KW-0949">S-adenosyl-L-methionine</keyword>
<evidence type="ECO:0000256" key="2">
    <source>
        <dbReference type="ARBA" id="ARBA00022603"/>
    </source>
</evidence>
<feature type="transmembrane region" description="Helical" evidence="8">
    <location>
        <begin position="6"/>
        <end position="30"/>
    </location>
</feature>
<evidence type="ECO:0000256" key="7">
    <source>
        <dbReference type="ARBA" id="ARBA00023453"/>
    </source>
</evidence>
<dbReference type="Proteomes" id="UP001295444">
    <property type="component" value="Chromosome 03"/>
</dbReference>
<dbReference type="EC" id="2.1.1.6" evidence="1"/>
<evidence type="ECO:0000256" key="6">
    <source>
        <dbReference type="ARBA" id="ARBA00022939"/>
    </source>
</evidence>
<accession>A0AAD1RQ06</accession>